<organism evidence="1">
    <name type="scientific">Anguilla anguilla</name>
    <name type="common">European freshwater eel</name>
    <name type="synonym">Muraena anguilla</name>
    <dbReference type="NCBI Taxonomy" id="7936"/>
    <lineage>
        <taxon>Eukaryota</taxon>
        <taxon>Metazoa</taxon>
        <taxon>Chordata</taxon>
        <taxon>Craniata</taxon>
        <taxon>Vertebrata</taxon>
        <taxon>Euteleostomi</taxon>
        <taxon>Actinopterygii</taxon>
        <taxon>Neopterygii</taxon>
        <taxon>Teleostei</taxon>
        <taxon>Anguilliformes</taxon>
        <taxon>Anguillidae</taxon>
        <taxon>Anguilla</taxon>
    </lineage>
</organism>
<protein>
    <submittedName>
        <fullName evidence="1">Uncharacterized protein</fullName>
    </submittedName>
</protein>
<dbReference type="EMBL" id="GBXM01049307">
    <property type="protein sequence ID" value="JAH59270.1"/>
    <property type="molecule type" value="Transcribed_RNA"/>
</dbReference>
<name>A0A0E9U273_ANGAN</name>
<reference evidence="1" key="2">
    <citation type="journal article" date="2015" name="Fish Shellfish Immunol.">
        <title>Early steps in the European eel (Anguilla anguilla)-Vibrio vulnificus interaction in the gills: Role of the RtxA13 toxin.</title>
        <authorList>
            <person name="Callol A."/>
            <person name="Pajuelo D."/>
            <person name="Ebbesson L."/>
            <person name="Teles M."/>
            <person name="MacKenzie S."/>
            <person name="Amaro C."/>
        </authorList>
    </citation>
    <scope>NUCLEOTIDE SEQUENCE</scope>
</reference>
<sequence length="56" mass="6432">MSNFCTFVYTRFPVKTIMKYQLIEINYVKYSLACTVERLARAVKSANVRSSNSANC</sequence>
<evidence type="ECO:0000313" key="1">
    <source>
        <dbReference type="EMBL" id="JAH59270.1"/>
    </source>
</evidence>
<dbReference type="AlphaFoldDB" id="A0A0E9U273"/>
<proteinExistence type="predicted"/>
<reference evidence="1" key="1">
    <citation type="submission" date="2014-11" db="EMBL/GenBank/DDBJ databases">
        <authorList>
            <person name="Amaro Gonzalez C."/>
        </authorList>
    </citation>
    <scope>NUCLEOTIDE SEQUENCE</scope>
</reference>
<accession>A0A0E9U273</accession>